<dbReference type="eggNOG" id="ENOG5032U0D">
    <property type="taxonomic scope" value="Bacteria"/>
</dbReference>
<dbReference type="STRING" id="1217705.F900_00711"/>
<dbReference type="AlphaFoldDB" id="N9NLK1"/>
<proteinExistence type="predicted"/>
<accession>N9NLK1</accession>
<dbReference type="Proteomes" id="UP000013248">
    <property type="component" value="Unassembled WGS sequence"/>
</dbReference>
<dbReference type="HOGENOM" id="CLU_096367_2_0_6"/>
<gene>
    <name evidence="1" type="ORF">F900_00711</name>
</gene>
<name>N9NLK1_9GAMM</name>
<evidence type="ECO:0000313" key="2">
    <source>
        <dbReference type="Proteomes" id="UP000013248"/>
    </source>
</evidence>
<reference evidence="1 2" key="1">
    <citation type="submission" date="2013-02" db="EMBL/GenBank/DDBJ databases">
        <title>The Genome Sequence of Acinetobacter sp. ANC 3862.</title>
        <authorList>
            <consortium name="The Broad Institute Genome Sequencing Platform"/>
            <consortium name="The Broad Institute Genome Sequencing Center for Infectious Disease"/>
            <person name="Cerqueira G."/>
            <person name="Feldgarden M."/>
            <person name="Courvalin P."/>
            <person name="Perichon B."/>
            <person name="Grillot-Courvalin C."/>
            <person name="Clermont D."/>
            <person name="Rocha E."/>
            <person name="Yoon E.-J."/>
            <person name="Nemec A."/>
            <person name="Walker B."/>
            <person name="Young S.K."/>
            <person name="Zeng Q."/>
            <person name="Gargeya S."/>
            <person name="Fitzgerald M."/>
            <person name="Haas B."/>
            <person name="Abouelleil A."/>
            <person name="Alvarado L."/>
            <person name="Arachchi H.M."/>
            <person name="Berlin A.M."/>
            <person name="Chapman S.B."/>
            <person name="Dewar J."/>
            <person name="Goldberg J."/>
            <person name="Griggs A."/>
            <person name="Gujja S."/>
            <person name="Hansen M."/>
            <person name="Howarth C."/>
            <person name="Imamovic A."/>
            <person name="Larimer J."/>
            <person name="McCowan C."/>
            <person name="Murphy C."/>
            <person name="Neiman D."/>
            <person name="Pearson M."/>
            <person name="Priest M."/>
            <person name="Roberts A."/>
            <person name="Saif S."/>
            <person name="Shea T."/>
            <person name="Sisk P."/>
            <person name="Sykes S."/>
            <person name="Wortman J."/>
            <person name="Nusbaum C."/>
            <person name="Birren B."/>
        </authorList>
    </citation>
    <scope>NUCLEOTIDE SEQUENCE [LARGE SCALE GENOMIC DNA]</scope>
    <source>
        <strain evidence="1 2">ANC 3862</strain>
    </source>
</reference>
<comment type="caution">
    <text evidence="1">The sequence shown here is derived from an EMBL/GenBank/DDBJ whole genome shotgun (WGS) entry which is preliminary data.</text>
</comment>
<evidence type="ECO:0008006" key="3">
    <source>
        <dbReference type="Google" id="ProtNLM"/>
    </source>
</evidence>
<dbReference type="RefSeq" id="WP_005215168.1">
    <property type="nucleotide sequence ID" value="NZ_KB850089.1"/>
</dbReference>
<dbReference type="PATRIC" id="fig|1217705.3.peg.677"/>
<dbReference type="EMBL" id="APRP01000011">
    <property type="protein sequence ID" value="ENX03617.1"/>
    <property type="molecule type" value="Genomic_DNA"/>
</dbReference>
<evidence type="ECO:0000313" key="1">
    <source>
        <dbReference type="EMBL" id="ENX03617.1"/>
    </source>
</evidence>
<sequence>MSVTISGEGLTGIFEAIKDLMDNEVLVGIPHGENRTDADGMTNAQLYYLHEHGSPAKNIPARPTLIPGIASVQEKIADRLCKAVDAALDGNPDGVMKHYNAAGMIAQNAVRLYFVEASLAPLSIETIKARARRGRKGAKEYLKQLDSGTPEAGLVRPLIDTGEMRKSITYVIRKRGDDG</sequence>
<protein>
    <recommendedName>
        <fullName evidence="3">Bacteriophage protein</fullName>
    </recommendedName>
</protein>
<organism evidence="1 2">
    <name type="scientific">Acinetobacter modestus</name>
    <dbReference type="NCBI Taxonomy" id="1776740"/>
    <lineage>
        <taxon>Bacteria</taxon>
        <taxon>Pseudomonadati</taxon>
        <taxon>Pseudomonadota</taxon>
        <taxon>Gammaproteobacteria</taxon>
        <taxon>Moraxellales</taxon>
        <taxon>Moraxellaceae</taxon>
        <taxon>Acinetobacter</taxon>
    </lineage>
</organism>